<dbReference type="InterPro" id="IPR003356">
    <property type="entry name" value="DNA_methylase_A-5"/>
</dbReference>
<dbReference type="InterPro" id="IPR029063">
    <property type="entry name" value="SAM-dependent_MTases_sf"/>
</dbReference>
<accession>A0A941AMZ4</accession>
<feature type="domain" description="DNA methylase adenine-specific" evidence="1">
    <location>
        <begin position="97"/>
        <end position="310"/>
    </location>
</feature>
<evidence type="ECO:0000313" key="4">
    <source>
        <dbReference type="Proteomes" id="UP000678228"/>
    </source>
</evidence>
<comment type="caution">
    <text evidence="3">The sequence shown here is derived from an EMBL/GenBank/DDBJ whole genome shotgun (WGS) entry which is preliminary data.</text>
</comment>
<reference evidence="3" key="1">
    <citation type="submission" date="2021-03" db="EMBL/GenBank/DDBJ databases">
        <title>Bacillus suaedae sp. nov., isolated from Suaeda aralocaspica.</title>
        <authorList>
            <person name="Lei R.F.R."/>
        </authorList>
    </citation>
    <scope>NUCLEOTIDE SEQUENCE</scope>
    <source>
        <strain evidence="3">YZJH907-2</strain>
    </source>
</reference>
<keyword evidence="3" id="KW-0489">Methyltransferase</keyword>
<gene>
    <name evidence="3" type="ORF">J7W16_01390</name>
</gene>
<dbReference type="PIRSF" id="PIRSF026567">
    <property type="entry name" value="Adenine_mtase_bact_prd"/>
    <property type="match status" value="1"/>
</dbReference>
<dbReference type="GO" id="GO:0032259">
    <property type="term" value="P:methylation"/>
    <property type="evidence" value="ECO:0007669"/>
    <property type="project" value="UniProtKB-KW"/>
</dbReference>
<dbReference type="Pfam" id="PF21106">
    <property type="entry name" value="YtxK_like"/>
    <property type="match status" value="1"/>
</dbReference>
<dbReference type="PANTHER" id="PTHR41313:SF1">
    <property type="entry name" value="DNA METHYLASE ADENINE-SPECIFIC DOMAIN-CONTAINING PROTEIN"/>
    <property type="match status" value="1"/>
</dbReference>
<dbReference type="GO" id="GO:0003677">
    <property type="term" value="F:DNA binding"/>
    <property type="evidence" value="ECO:0007669"/>
    <property type="project" value="InterPro"/>
</dbReference>
<keyword evidence="4" id="KW-1185">Reference proteome</keyword>
<dbReference type="AlphaFoldDB" id="A0A941AMZ4"/>
<dbReference type="SUPFAM" id="SSF53335">
    <property type="entry name" value="S-adenosyl-L-methionine-dependent methyltransferases"/>
    <property type="match status" value="1"/>
</dbReference>
<name>A0A941AMZ4_9BACI</name>
<evidence type="ECO:0000313" key="3">
    <source>
        <dbReference type="EMBL" id="MBP3949767.1"/>
    </source>
</evidence>
<proteinExistence type="predicted"/>
<dbReference type="EMBL" id="JAGKSQ010000001">
    <property type="protein sequence ID" value="MBP3949767.1"/>
    <property type="molecule type" value="Genomic_DNA"/>
</dbReference>
<dbReference type="InterPro" id="IPR016843">
    <property type="entry name" value="S-AdoMet-dep_Ade-MeTrfase_prd"/>
</dbReference>
<dbReference type="Proteomes" id="UP000678228">
    <property type="component" value="Unassembled WGS sequence"/>
</dbReference>
<feature type="domain" description="YtxK-like N-terminal helical" evidence="2">
    <location>
        <begin position="7"/>
        <end position="86"/>
    </location>
</feature>
<dbReference type="Gene3D" id="3.40.50.150">
    <property type="entry name" value="Vaccinia Virus protein VP39"/>
    <property type="match status" value="1"/>
</dbReference>
<dbReference type="InterPro" id="IPR048375">
    <property type="entry name" value="YtxK-like_N"/>
</dbReference>
<dbReference type="InterPro" id="IPR052933">
    <property type="entry name" value="DNA_Protect_Modify"/>
</dbReference>
<dbReference type="RefSeq" id="WP_210595141.1">
    <property type="nucleotide sequence ID" value="NZ_JAGKSQ010000001.1"/>
</dbReference>
<evidence type="ECO:0000259" key="2">
    <source>
        <dbReference type="Pfam" id="PF21106"/>
    </source>
</evidence>
<dbReference type="GO" id="GO:0008170">
    <property type="term" value="F:N-methyltransferase activity"/>
    <property type="evidence" value="ECO:0007669"/>
    <property type="project" value="InterPro"/>
</dbReference>
<protein>
    <submittedName>
        <fullName evidence="3">Class I SAM-dependent methyltransferase</fullName>
    </submittedName>
</protein>
<dbReference type="Pfam" id="PF02384">
    <property type="entry name" value="N6_Mtase"/>
    <property type="match status" value="1"/>
</dbReference>
<evidence type="ECO:0000259" key="1">
    <source>
        <dbReference type="Pfam" id="PF02384"/>
    </source>
</evidence>
<dbReference type="CDD" id="cd02440">
    <property type="entry name" value="AdoMet_MTases"/>
    <property type="match status" value="1"/>
</dbReference>
<dbReference type="PANTHER" id="PTHR41313">
    <property type="entry name" value="ADENINE-SPECIFIC METHYLTRANSFERASE"/>
    <property type="match status" value="1"/>
</dbReference>
<sequence length="330" mass="37000">MQKTEIERLFSYLDETATYLEKNWTSTYLEGLAEAGENLFQKDVCQPLTDEKVKALADFLEDVSSDSEYEPEDIRKAYQLAVLKGMKGAVQSHHSMTPDAVCLFLSYLVNKVIHKKEVVTLLDLAVGSGNLVSALLNHSTTKMVAKGFEVDETLVKLAFVNANLQKHELDLFHQDSIEPLAIPEVDLVVTDLPVGFYPKDDVASSYNLNAAEGHSFIHHLMIEQALKKTKDGGFLFFVVPNFLFESEQAQSLHQFIKKEATILGLLKLPDSMFQAEQHGKSIFMLQKKGSDIIQPQQALLAELPSFSKKEALADMIQQINKWFSSELGIM</sequence>
<keyword evidence="3" id="KW-0808">Transferase</keyword>
<organism evidence="3 4">
    <name type="scientific">Halalkalibacter suaedae</name>
    <dbReference type="NCBI Taxonomy" id="2822140"/>
    <lineage>
        <taxon>Bacteria</taxon>
        <taxon>Bacillati</taxon>
        <taxon>Bacillota</taxon>
        <taxon>Bacilli</taxon>
        <taxon>Bacillales</taxon>
        <taxon>Bacillaceae</taxon>
        <taxon>Halalkalibacter</taxon>
    </lineage>
</organism>
<dbReference type="Gene3D" id="1.10.150.470">
    <property type="match status" value="1"/>
</dbReference>